<dbReference type="InterPro" id="IPR005850">
    <property type="entry name" value="GalP_Utransf_C"/>
</dbReference>
<keyword evidence="8 14" id="KW-0548">Nucleotidyltransferase</keyword>
<gene>
    <name evidence="17" type="primary">galT</name>
    <name evidence="17" type="ORF">MTP13_09940</name>
</gene>
<keyword evidence="9 14" id="KW-0479">Metal-binding</keyword>
<dbReference type="Pfam" id="PF02744">
    <property type="entry name" value="GalP_UDP_tr_C"/>
    <property type="match status" value="1"/>
</dbReference>
<keyword evidence="10" id="KW-0862">Zinc</keyword>
<dbReference type="PANTHER" id="PTHR11943:SF1">
    <property type="entry name" value="GALACTOSE-1-PHOSPHATE URIDYLYLTRANSFERASE"/>
    <property type="match status" value="1"/>
</dbReference>
<dbReference type="InterPro" id="IPR019779">
    <property type="entry name" value="GalP_UDPtransf1_His-AS"/>
</dbReference>
<keyword evidence="12 14" id="KW-0119">Carbohydrate metabolism</keyword>
<evidence type="ECO:0000256" key="3">
    <source>
        <dbReference type="ARBA" id="ARBA00004947"/>
    </source>
</evidence>
<comment type="pathway">
    <text evidence="3 14">Carbohydrate metabolism; galactose metabolism.</text>
</comment>
<evidence type="ECO:0000256" key="12">
    <source>
        <dbReference type="ARBA" id="ARBA00023277"/>
    </source>
</evidence>
<evidence type="ECO:0000256" key="14">
    <source>
        <dbReference type="RuleBase" id="RU000506"/>
    </source>
</evidence>
<dbReference type="PANTHER" id="PTHR11943">
    <property type="entry name" value="GALACTOSE-1-PHOSPHATE URIDYLYLTRANSFERASE"/>
    <property type="match status" value="1"/>
</dbReference>
<evidence type="ECO:0000256" key="9">
    <source>
        <dbReference type="ARBA" id="ARBA00022723"/>
    </source>
</evidence>
<accession>A0ABY4AS48</accession>
<sequence>MTALAIADPRIAVHRSTLADGRELRYFDDADTVLPPGRAVDERELAPRPATAEMRQDPLSGEWISIAAARQHRVVLPPAELDPLAPQSPGNPSEIPSRYDVAVFENRSPAFGPALAAPDVEPAAALAAVREIGVERTLPALGRCEVVCFSPEHEGSFGTQSVSRARTVIEAWAHRTAELGALPGVQQVFPFENRGEAIGVTLGHPHGQIYAYPYVTPRTQRLLDAIATAGRGLVAEVVSRELDGPRVVLRGEHWSAYVPFAARWPIEVHLVPHRHVPDLAETSLAERDELAVLYRRLLRGVDARYATPTPYIAAWHQAPVHEHRDEVRLTLQLTSPRRAADKLKFLAGSEAAMGAWIGDVPPEAQAEALRAAIEGVDA</sequence>
<keyword evidence="18" id="KW-1185">Reference proteome</keyword>
<dbReference type="PIRSF" id="PIRSF000808">
    <property type="entry name" value="GalT"/>
    <property type="match status" value="1"/>
</dbReference>
<evidence type="ECO:0000256" key="10">
    <source>
        <dbReference type="ARBA" id="ARBA00022833"/>
    </source>
</evidence>
<proteinExistence type="inferred from homology"/>
<name>A0ABY4AS48_9MICO</name>
<evidence type="ECO:0000256" key="5">
    <source>
        <dbReference type="ARBA" id="ARBA00012384"/>
    </source>
</evidence>
<evidence type="ECO:0000259" key="16">
    <source>
        <dbReference type="Pfam" id="PF02744"/>
    </source>
</evidence>
<dbReference type="InterPro" id="IPR001937">
    <property type="entry name" value="GalP_UDPtransf1"/>
</dbReference>
<dbReference type="InterPro" id="IPR036265">
    <property type="entry name" value="HIT-like_sf"/>
</dbReference>
<dbReference type="NCBIfam" id="TIGR00209">
    <property type="entry name" value="galT_1"/>
    <property type="match status" value="1"/>
</dbReference>
<evidence type="ECO:0000256" key="8">
    <source>
        <dbReference type="ARBA" id="ARBA00022695"/>
    </source>
</evidence>
<evidence type="ECO:0000256" key="6">
    <source>
        <dbReference type="ARBA" id="ARBA00016340"/>
    </source>
</evidence>
<comment type="similarity">
    <text evidence="4 14">Belongs to the galactose-1-phosphate uridylyltransferase type 1 family.</text>
</comment>
<evidence type="ECO:0000256" key="2">
    <source>
        <dbReference type="ARBA" id="ARBA00001947"/>
    </source>
</evidence>
<feature type="domain" description="Galactose-1-phosphate uridyl transferase C-terminal" evidence="16">
    <location>
        <begin position="232"/>
        <end position="332"/>
    </location>
</feature>
<reference evidence="17 18" key="1">
    <citation type="submission" date="2022-03" db="EMBL/GenBank/DDBJ databases">
        <title>Agromyces sp. isolated from the gut of P. brevitarsis seulensis larvae.</title>
        <authorList>
            <person name="Won M."/>
            <person name="Kwon S.-W."/>
        </authorList>
    </citation>
    <scope>NUCLEOTIDE SEQUENCE [LARGE SCALE GENOMIC DNA]</scope>
    <source>
        <strain evidence="17 18">KACC 16215</strain>
    </source>
</reference>
<organism evidence="17 18">
    <name type="scientific">Agromyces soli</name>
    <dbReference type="NCBI Taxonomy" id="659012"/>
    <lineage>
        <taxon>Bacteria</taxon>
        <taxon>Bacillati</taxon>
        <taxon>Actinomycetota</taxon>
        <taxon>Actinomycetes</taxon>
        <taxon>Micrococcales</taxon>
        <taxon>Microbacteriaceae</taxon>
        <taxon>Agromyces</taxon>
    </lineage>
</organism>
<evidence type="ECO:0000256" key="1">
    <source>
        <dbReference type="ARBA" id="ARBA00001107"/>
    </source>
</evidence>
<keyword evidence="11 14" id="KW-0299">Galactose metabolism</keyword>
<evidence type="ECO:0000313" key="17">
    <source>
        <dbReference type="EMBL" id="UOE24693.1"/>
    </source>
</evidence>
<evidence type="ECO:0000256" key="7">
    <source>
        <dbReference type="ARBA" id="ARBA00022679"/>
    </source>
</evidence>
<evidence type="ECO:0000256" key="4">
    <source>
        <dbReference type="ARBA" id="ARBA00010951"/>
    </source>
</evidence>
<keyword evidence="7 14" id="KW-0808">Transferase</keyword>
<feature type="domain" description="Galactose-1-phosphate uridyl transferase N-terminal" evidence="15">
    <location>
        <begin position="99"/>
        <end position="215"/>
    </location>
</feature>
<dbReference type="RefSeq" id="WP_243567568.1">
    <property type="nucleotide sequence ID" value="NZ_BAAARD010000001.1"/>
</dbReference>
<dbReference type="Pfam" id="PF01087">
    <property type="entry name" value="GalP_UDP_transf"/>
    <property type="match status" value="1"/>
</dbReference>
<evidence type="ECO:0000256" key="13">
    <source>
        <dbReference type="NCBIfam" id="TIGR00209"/>
    </source>
</evidence>
<dbReference type="Gene3D" id="3.30.428.10">
    <property type="entry name" value="HIT-like"/>
    <property type="match status" value="2"/>
</dbReference>
<comment type="cofactor">
    <cofactor evidence="2">
        <name>Zn(2+)</name>
        <dbReference type="ChEBI" id="CHEBI:29105"/>
    </cofactor>
</comment>
<evidence type="ECO:0000256" key="11">
    <source>
        <dbReference type="ARBA" id="ARBA00023144"/>
    </source>
</evidence>
<dbReference type="EC" id="2.7.7.12" evidence="5 13"/>
<dbReference type="InterPro" id="IPR005849">
    <property type="entry name" value="GalP_Utransf_N"/>
</dbReference>
<protein>
    <recommendedName>
        <fullName evidence="6 13">Galactose-1-phosphate uridylyltransferase</fullName>
        <ecNumber evidence="5 13">2.7.7.12</ecNumber>
    </recommendedName>
</protein>
<evidence type="ECO:0000313" key="18">
    <source>
        <dbReference type="Proteomes" id="UP000831304"/>
    </source>
</evidence>
<dbReference type="Proteomes" id="UP000831304">
    <property type="component" value="Chromosome"/>
</dbReference>
<dbReference type="SUPFAM" id="SSF54197">
    <property type="entry name" value="HIT-like"/>
    <property type="match status" value="2"/>
</dbReference>
<dbReference type="GO" id="GO:0008108">
    <property type="term" value="F:UDP-glucose:hexose-1-phosphate uridylyltransferase activity"/>
    <property type="evidence" value="ECO:0007669"/>
    <property type="project" value="UniProtKB-EC"/>
</dbReference>
<comment type="catalytic activity">
    <reaction evidence="1 14">
        <text>alpha-D-galactose 1-phosphate + UDP-alpha-D-glucose = alpha-D-glucose 1-phosphate + UDP-alpha-D-galactose</text>
        <dbReference type="Rhea" id="RHEA:13989"/>
        <dbReference type="ChEBI" id="CHEBI:58336"/>
        <dbReference type="ChEBI" id="CHEBI:58601"/>
        <dbReference type="ChEBI" id="CHEBI:58885"/>
        <dbReference type="ChEBI" id="CHEBI:66914"/>
        <dbReference type="EC" id="2.7.7.12"/>
    </reaction>
</comment>
<dbReference type="EMBL" id="CP094533">
    <property type="protein sequence ID" value="UOE24693.1"/>
    <property type="molecule type" value="Genomic_DNA"/>
</dbReference>
<evidence type="ECO:0000259" key="15">
    <source>
        <dbReference type="Pfam" id="PF01087"/>
    </source>
</evidence>
<dbReference type="PROSITE" id="PS00117">
    <property type="entry name" value="GAL_P_UDP_TRANSF_I"/>
    <property type="match status" value="1"/>
</dbReference>